<gene>
    <name evidence="2" type="ORF">FD51_GL001500</name>
</gene>
<dbReference type="AlphaFoldDB" id="A0A0R1EVG4"/>
<sequence length="148" mass="15472">MRLREWLFLLSVCGVGTLLANWIGSGVSIVKSLPGVVILIAITLVAVVLAKIMPFKLPIIAYCSVLGLLAAAPFSPIAAVVISSTKVIAFAAPFTVVGSFAGIAISDKLGTFIHQGWKYIIVGVAVMTGTFVGSLLWDTLTLKLTGVI</sequence>
<feature type="transmembrane region" description="Helical" evidence="1">
    <location>
        <begin position="117"/>
        <end position="137"/>
    </location>
</feature>
<comment type="caution">
    <text evidence="2">The sequence shown here is derived from an EMBL/GenBank/DDBJ whole genome shotgun (WGS) entry which is preliminary data.</text>
</comment>
<feature type="transmembrane region" description="Helical" evidence="1">
    <location>
        <begin position="87"/>
        <end position="105"/>
    </location>
</feature>
<dbReference type="PATRIC" id="fig|1423816.3.peg.1564"/>
<organism evidence="2 3">
    <name type="scientific">Lacticaseibacillus zeae DSM 20178 = KCTC 3804</name>
    <dbReference type="NCBI Taxonomy" id="1423816"/>
    <lineage>
        <taxon>Bacteria</taxon>
        <taxon>Bacillati</taxon>
        <taxon>Bacillota</taxon>
        <taxon>Bacilli</taxon>
        <taxon>Lactobacillales</taxon>
        <taxon>Lactobacillaceae</taxon>
        <taxon>Lacticaseibacillus</taxon>
    </lineage>
</organism>
<dbReference type="eggNOG" id="ENOG5031UAF">
    <property type="taxonomic scope" value="Bacteria"/>
</dbReference>
<feature type="transmembrane region" description="Helical" evidence="1">
    <location>
        <begin position="59"/>
        <end position="81"/>
    </location>
</feature>
<evidence type="ECO:0000313" key="2">
    <source>
        <dbReference type="EMBL" id="KRK13295.1"/>
    </source>
</evidence>
<name>A0A0R1EVG4_LACZE</name>
<protein>
    <submittedName>
        <fullName evidence="2">Uncharacterized protein</fullName>
    </submittedName>
</protein>
<accession>A0A0R1EVG4</accession>
<dbReference type="Proteomes" id="UP000051984">
    <property type="component" value="Unassembled WGS sequence"/>
</dbReference>
<feature type="transmembrane region" description="Helical" evidence="1">
    <location>
        <begin position="33"/>
        <end position="52"/>
    </location>
</feature>
<evidence type="ECO:0000256" key="1">
    <source>
        <dbReference type="SAM" id="Phobius"/>
    </source>
</evidence>
<feature type="transmembrane region" description="Helical" evidence="1">
    <location>
        <begin position="7"/>
        <end position="27"/>
    </location>
</feature>
<proteinExistence type="predicted"/>
<keyword evidence="1" id="KW-0812">Transmembrane</keyword>
<keyword evidence="1" id="KW-0472">Membrane</keyword>
<keyword evidence="1" id="KW-1133">Transmembrane helix</keyword>
<dbReference type="EMBL" id="AZCT01000002">
    <property type="protein sequence ID" value="KRK13295.1"/>
    <property type="molecule type" value="Genomic_DNA"/>
</dbReference>
<reference evidence="2 3" key="1">
    <citation type="journal article" date="2015" name="Genome Announc.">
        <title>Expanding the biotechnology potential of lactobacilli through comparative genomics of 213 strains and associated genera.</title>
        <authorList>
            <person name="Sun Z."/>
            <person name="Harris H.M."/>
            <person name="McCann A."/>
            <person name="Guo C."/>
            <person name="Argimon S."/>
            <person name="Zhang W."/>
            <person name="Yang X."/>
            <person name="Jeffery I.B."/>
            <person name="Cooney J.C."/>
            <person name="Kagawa T.F."/>
            <person name="Liu W."/>
            <person name="Song Y."/>
            <person name="Salvetti E."/>
            <person name="Wrobel A."/>
            <person name="Rasinkangas P."/>
            <person name="Parkhill J."/>
            <person name="Rea M.C."/>
            <person name="O'Sullivan O."/>
            <person name="Ritari J."/>
            <person name="Douillard F.P."/>
            <person name="Paul Ross R."/>
            <person name="Yang R."/>
            <person name="Briner A.E."/>
            <person name="Felis G.E."/>
            <person name="de Vos W.M."/>
            <person name="Barrangou R."/>
            <person name="Klaenhammer T.R."/>
            <person name="Caufield P.W."/>
            <person name="Cui Y."/>
            <person name="Zhang H."/>
            <person name="O'Toole P.W."/>
        </authorList>
    </citation>
    <scope>NUCLEOTIDE SEQUENCE [LARGE SCALE GENOMIC DNA]</scope>
    <source>
        <strain evidence="2 3">DSM 20178</strain>
    </source>
</reference>
<dbReference type="RefSeq" id="WP_010490151.1">
    <property type="nucleotide sequence ID" value="NZ_AZCT01000002.1"/>
</dbReference>
<evidence type="ECO:0000313" key="3">
    <source>
        <dbReference type="Proteomes" id="UP000051984"/>
    </source>
</evidence>